<reference evidence="3" key="1">
    <citation type="submission" date="2022-07" db="EMBL/GenBank/DDBJ databases">
        <title>Draft genome sequence of Zalerion maritima ATCC 34329, a (micro)plastics degrading marine fungus.</title>
        <authorList>
            <person name="Paco A."/>
            <person name="Goncalves M.F.M."/>
            <person name="Rocha-Santos T.A.P."/>
            <person name="Alves A."/>
        </authorList>
    </citation>
    <scope>NUCLEOTIDE SEQUENCE</scope>
    <source>
        <strain evidence="3">ATCC 34329</strain>
    </source>
</reference>
<dbReference type="EMBL" id="JAKWBI020000224">
    <property type="protein sequence ID" value="KAJ2898604.1"/>
    <property type="molecule type" value="Genomic_DNA"/>
</dbReference>
<dbReference type="PANTHER" id="PTHR20963">
    <property type="entry name" value="MULTIPLE INOSITOL POLYPHOSPHATE PHOSPHATASE-RELATED"/>
    <property type="match status" value="1"/>
</dbReference>
<evidence type="ECO:0000256" key="1">
    <source>
        <dbReference type="ARBA" id="ARBA00022801"/>
    </source>
</evidence>
<feature type="compositionally biased region" description="Gly residues" evidence="2">
    <location>
        <begin position="427"/>
        <end position="446"/>
    </location>
</feature>
<dbReference type="GO" id="GO:0009277">
    <property type="term" value="C:fungal-type cell wall"/>
    <property type="evidence" value="ECO:0007669"/>
    <property type="project" value="TreeGrafter"/>
</dbReference>
<dbReference type="SUPFAM" id="SSF53254">
    <property type="entry name" value="Phosphoglycerate mutase-like"/>
    <property type="match status" value="1"/>
</dbReference>
<organism evidence="3 4">
    <name type="scientific">Zalerion maritima</name>
    <dbReference type="NCBI Taxonomy" id="339359"/>
    <lineage>
        <taxon>Eukaryota</taxon>
        <taxon>Fungi</taxon>
        <taxon>Dikarya</taxon>
        <taxon>Ascomycota</taxon>
        <taxon>Pezizomycotina</taxon>
        <taxon>Sordariomycetes</taxon>
        <taxon>Lulworthiomycetidae</taxon>
        <taxon>Lulworthiales</taxon>
        <taxon>Lulworthiaceae</taxon>
        <taxon>Zalerion</taxon>
    </lineage>
</organism>
<dbReference type="InterPro" id="IPR029033">
    <property type="entry name" value="His_PPase_superfam"/>
</dbReference>
<keyword evidence="4" id="KW-1185">Reference proteome</keyword>
<accession>A0AAD5RNM9</accession>
<feature type="region of interest" description="Disordered" evidence="2">
    <location>
        <begin position="465"/>
        <end position="518"/>
    </location>
</feature>
<dbReference type="PANTHER" id="PTHR20963:SF23">
    <property type="entry name" value="3-PHYTASE"/>
    <property type="match status" value="1"/>
</dbReference>
<dbReference type="Gene3D" id="3.40.50.1240">
    <property type="entry name" value="Phosphoglycerate mutase-like"/>
    <property type="match status" value="1"/>
</dbReference>
<feature type="compositionally biased region" description="Low complexity" evidence="2">
    <location>
        <begin position="415"/>
        <end position="426"/>
    </location>
</feature>
<protein>
    <submittedName>
        <fullName evidence="3">Histidine acid phosphatase</fullName>
    </submittedName>
</protein>
<feature type="region of interest" description="Disordered" evidence="2">
    <location>
        <begin position="410"/>
        <end position="446"/>
    </location>
</feature>
<feature type="region of interest" description="Disordered" evidence="2">
    <location>
        <begin position="204"/>
        <end position="228"/>
    </location>
</feature>
<evidence type="ECO:0000256" key="2">
    <source>
        <dbReference type="SAM" id="MobiDB-lite"/>
    </source>
</evidence>
<dbReference type="Proteomes" id="UP001201980">
    <property type="component" value="Unassembled WGS sequence"/>
</dbReference>
<name>A0AAD5RNM9_9PEZI</name>
<dbReference type="GO" id="GO:0003993">
    <property type="term" value="F:acid phosphatase activity"/>
    <property type="evidence" value="ECO:0007669"/>
    <property type="project" value="TreeGrafter"/>
</dbReference>
<evidence type="ECO:0000313" key="3">
    <source>
        <dbReference type="EMBL" id="KAJ2898604.1"/>
    </source>
</evidence>
<sequence>MPNIWSSLALAGTAAAASQRFLAPENDIKHPASETATNPLTWLGANSPWFAGDNVYDISSSVPDGCYVDMAAYNVRHGSRYPDNGAYNGWVDMYERFQNASLTGTGSLSFLSSWSPVLTDPSTQIAQLSPTGWKEAFDLGYKLRTQYPSLYTATSEETQTQYVWANDYPRVIQTARLFLRGYLGTNATLFGRVVSVNPDGDGHAEAIGNSLSPSDACPNFDDDGGRDEQAEWGDGWIPAAKARLAALLEGPGDFELADSDVTQVPYLCGFESQILGRLSPWCGVFADDELRSYEYWNDLRYFYGVGAGTDLPKKMMTPYLSDLVGILADGPGQTGASRDGNGTFEFPSLVVAFMNDGQINELAVASGVYDEQVFLNTTVRDDERLFMARRLSTMRGTVAFERLVCEVGGGGESGSGSSSGSSSGPGSSSGSGSGSGSGRNSGSGSSNGGSYGFGGWGNGTDVSYGSGGHGTGTGTVGGGYPSETGSSGHDDGGDDEDQDTTSKLTTRSSPSSNAPTKTKSYIRILLNDAVYTIPSCQSGPGSSCPMDQYVQYMADKMAEEGNWMTNCNVTDSDAPSKAGASFFKDLTGDYIEIVEP</sequence>
<proteinExistence type="predicted"/>
<gene>
    <name evidence="3" type="ORF">MKZ38_003801</name>
</gene>
<feature type="compositionally biased region" description="Gly residues" evidence="2">
    <location>
        <begin position="465"/>
        <end position="480"/>
    </location>
</feature>
<comment type="caution">
    <text evidence="3">The sequence shown here is derived from an EMBL/GenBank/DDBJ whole genome shotgun (WGS) entry which is preliminary data.</text>
</comment>
<dbReference type="CDD" id="cd07061">
    <property type="entry name" value="HP_HAP_like"/>
    <property type="match status" value="1"/>
</dbReference>
<feature type="compositionally biased region" description="Polar residues" evidence="2">
    <location>
        <begin position="503"/>
        <end position="518"/>
    </location>
</feature>
<dbReference type="Pfam" id="PF00328">
    <property type="entry name" value="His_Phos_2"/>
    <property type="match status" value="1"/>
</dbReference>
<evidence type="ECO:0000313" key="4">
    <source>
        <dbReference type="Proteomes" id="UP001201980"/>
    </source>
</evidence>
<dbReference type="InterPro" id="IPR000560">
    <property type="entry name" value="His_Pase_clade-2"/>
</dbReference>
<dbReference type="AlphaFoldDB" id="A0AAD5RNM9"/>
<keyword evidence="1" id="KW-0378">Hydrolase</keyword>